<keyword evidence="7" id="KW-0407">Ion channel</keyword>
<dbReference type="OrthoDB" id="297496at2759"/>
<keyword evidence="3 8" id="KW-0812">Transmembrane</keyword>
<evidence type="ECO:0000256" key="8">
    <source>
        <dbReference type="SAM" id="Phobius"/>
    </source>
</evidence>
<dbReference type="GO" id="GO:0015271">
    <property type="term" value="F:outward rectifier potassium channel activity"/>
    <property type="evidence" value="ECO:0007669"/>
    <property type="project" value="TreeGrafter"/>
</dbReference>
<evidence type="ECO:0000259" key="9">
    <source>
        <dbReference type="Pfam" id="PF07885"/>
    </source>
</evidence>
<dbReference type="InterPro" id="IPR013099">
    <property type="entry name" value="K_chnl_dom"/>
</dbReference>
<name>A0A3P7JVS0_STRVU</name>
<keyword evidence="2" id="KW-0813">Transport</keyword>
<keyword evidence="6 8" id="KW-0472">Membrane</keyword>
<feature type="domain" description="Potassium channel" evidence="9">
    <location>
        <begin position="156"/>
        <end position="215"/>
    </location>
</feature>
<keyword evidence="4 8" id="KW-1133">Transmembrane helix</keyword>
<evidence type="ECO:0000313" key="10">
    <source>
        <dbReference type="EMBL" id="VDM80377.1"/>
    </source>
</evidence>
<dbReference type="Proteomes" id="UP000270094">
    <property type="component" value="Unassembled WGS sequence"/>
</dbReference>
<keyword evidence="5" id="KW-0406">Ion transport</keyword>
<sequence length="237" mass="28294">MFELYRRLKWVYQKFQLSTWVPFVALVSYTIFGAFLFKSFEMENDQQARERYRNKTTYAMDQVLERMLEVRCHDPALRDSDKEYQVLERMLEVRCHDPALRDSDKEYQRSLPTVRKGELAEEILRLFFFQLKHAKEALVWFLEQLNLTEVINERTEDTPWTWLGSMFYAGQLYTTIGYGYPTTSTTAGRVASIFYILFGIPIFLIILKDIGRLMSRGLRKLYKRLRGSREKIVQSRT</sequence>
<protein>
    <recommendedName>
        <fullName evidence="9">Potassium channel domain-containing protein</fullName>
    </recommendedName>
</protein>
<evidence type="ECO:0000256" key="1">
    <source>
        <dbReference type="ARBA" id="ARBA00004141"/>
    </source>
</evidence>
<dbReference type="SUPFAM" id="SSF81324">
    <property type="entry name" value="Voltage-gated potassium channels"/>
    <property type="match status" value="1"/>
</dbReference>
<evidence type="ECO:0000256" key="3">
    <source>
        <dbReference type="ARBA" id="ARBA00022692"/>
    </source>
</evidence>
<evidence type="ECO:0000256" key="2">
    <source>
        <dbReference type="ARBA" id="ARBA00022448"/>
    </source>
</evidence>
<feature type="transmembrane region" description="Helical" evidence="8">
    <location>
        <begin position="192"/>
        <end position="210"/>
    </location>
</feature>
<dbReference type="AlphaFoldDB" id="A0A3P7JVS0"/>
<gene>
    <name evidence="10" type="ORF">SVUK_LOCUS15375</name>
</gene>
<dbReference type="GO" id="GO:0022841">
    <property type="term" value="F:potassium ion leak channel activity"/>
    <property type="evidence" value="ECO:0007669"/>
    <property type="project" value="TreeGrafter"/>
</dbReference>
<dbReference type="InterPro" id="IPR003280">
    <property type="entry name" value="2pore_dom_K_chnl"/>
</dbReference>
<feature type="transmembrane region" description="Helical" evidence="8">
    <location>
        <begin position="160"/>
        <end position="180"/>
    </location>
</feature>
<dbReference type="GO" id="GO:0005886">
    <property type="term" value="C:plasma membrane"/>
    <property type="evidence" value="ECO:0007669"/>
    <property type="project" value="TreeGrafter"/>
</dbReference>
<dbReference type="EMBL" id="UYYB01108405">
    <property type="protein sequence ID" value="VDM80377.1"/>
    <property type="molecule type" value="Genomic_DNA"/>
</dbReference>
<proteinExistence type="predicted"/>
<feature type="transmembrane region" description="Helical" evidence="8">
    <location>
        <begin position="20"/>
        <end position="37"/>
    </location>
</feature>
<evidence type="ECO:0000256" key="5">
    <source>
        <dbReference type="ARBA" id="ARBA00023065"/>
    </source>
</evidence>
<evidence type="ECO:0000256" key="4">
    <source>
        <dbReference type="ARBA" id="ARBA00022989"/>
    </source>
</evidence>
<dbReference type="Pfam" id="PF07885">
    <property type="entry name" value="Ion_trans_2"/>
    <property type="match status" value="1"/>
</dbReference>
<evidence type="ECO:0000256" key="6">
    <source>
        <dbReference type="ARBA" id="ARBA00023136"/>
    </source>
</evidence>
<dbReference type="GO" id="GO:0030322">
    <property type="term" value="P:stabilization of membrane potential"/>
    <property type="evidence" value="ECO:0007669"/>
    <property type="project" value="TreeGrafter"/>
</dbReference>
<evidence type="ECO:0000256" key="7">
    <source>
        <dbReference type="ARBA" id="ARBA00023303"/>
    </source>
</evidence>
<keyword evidence="11" id="KW-1185">Reference proteome</keyword>
<reference evidence="10 11" key="1">
    <citation type="submission" date="2018-11" db="EMBL/GenBank/DDBJ databases">
        <authorList>
            <consortium name="Pathogen Informatics"/>
        </authorList>
    </citation>
    <scope>NUCLEOTIDE SEQUENCE [LARGE SCALE GENOMIC DNA]</scope>
</reference>
<dbReference type="Gene3D" id="1.10.287.70">
    <property type="match status" value="1"/>
</dbReference>
<dbReference type="PANTHER" id="PTHR11003:SF334">
    <property type="entry name" value="FI03418P"/>
    <property type="match status" value="1"/>
</dbReference>
<feature type="non-terminal residue" evidence="10">
    <location>
        <position position="237"/>
    </location>
</feature>
<organism evidence="10 11">
    <name type="scientific">Strongylus vulgaris</name>
    <name type="common">Blood worm</name>
    <dbReference type="NCBI Taxonomy" id="40348"/>
    <lineage>
        <taxon>Eukaryota</taxon>
        <taxon>Metazoa</taxon>
        <taxon>Ecdysozoa</taxon>
        <taxon>Nematoda</taxon>
        <taxon>Chromadorea</taxon>
        <taxon>Rhabditida</taxon>
        <taxon>Rhabditina</taxon>
        <taxon>Rhabditomorpha</taxon>
        <taxon>Strongyloidea</taxon>
        <taxon>Strongylidae</taxon>
        <taxon>Strongylus</taxon>
    </lineage>
</organism>
<dbReference type="PANTHER" id="PTHR11003">
    <property type="entry name" value="POTASSIUM CHANNEL, SUBFAMILY K"/>
    <property type="match status" value="1"/>
</dbReference>
<accession>A0A3P7JVS0</accession>
<evidence type="ECO:0000313" key="11">
    <source>
        <dbReference type="Proteomes" id="UP000270094"/>
    </source>
</evidence>
<comment type="subcellular location">
    <subcellularLocation>
        <location evidence="1">Membrane</location>
        <topology evidence="1">Multi-pass membrane protein</topology>
    </subcellularLocation>
</comment>